<sequence length="1112" mass="121898">MLPSLGCFRTLECPFYNGGAGQCSRPYCHYRHGKRDVNATTEDNVLGSVANTAQEQNEDEAVAGTSSESSHRSRAAMYKAIVDAAPAYNPTPISQLKSSHIPIPYTPTVPTRSAAVKKSKPSSEYVPHHVGTSRPSYPTYCPTSISSLNSQTSSSSSADPLKNPLYEMYGPEGAQYSPNDVEPIGTGYSYAPENSSYSPYSPEYVPSKVKDNPTYSLQESQLSDDDDVDLAAETAAQLNGDPSGGESLIDLDLSELDNLELDFEENGDDNASMNIDTEENLKPSCDSNKTKVPKEAESSHNSSSSSHKGEKRRSSSVSSGNESKKPKVSHGSSDKNGHSEKSSSSSSSKKSSSSSSHSKKSSSSSSSSKSKSSSSSSSKTSSSKSSSSKTSSSSEAKKSHSSESKSKSSSSSSSSKHKDKHREKEKDKEKDREKDKDRGKDKERGKDKDHSKSKHSKKSSHRSAEERGQQEIQRVKLEEEIRKIEVELDASLEDEDMIEQQCYEMFSEFSETMQNQPALFSTEDQRVTVNDEPAPSATSKKRIAHQASHSSSQPSAKPVPTLAKKSSPYQVMRDRWEMLKKEKMQSLELKASLAVAPASVPRPSAPAPYSSTNAPQASLPTSTSAPAKKKIAGVSNVAMLLKPPTTLKTSSTPKATGTSPSRFYDKTSQRVDEYGRLVKVRVAHAPNMDAPAMRKPIVNPSDCRKFKVATRQANVNKLFQAYIDAGFGEASHDMALESEKSSTQGTESLGVYSHRIIQTLKDLRACAESSQNGPKMEGMSGIPNRVVSHNAMIAGKLGSRVSWSIQSGKKETEPKPHLNLYEQMKPYILTKEQLEENGFPMPSSEKGVATMKPSSFRVIHQPSDPRQKICVRCLKPYSVNKHGEQVKDEECFYHWGRKFKRFREAETKYTCCDGTGSGCSIAPYHVFEQNWDKNSGYMSTLSKPHMESNPGIYALDCEMCYTTAGIELTRVTVIKEDLSVAYETLVKPANKILDYNTRFSGITEEDLKGVTTSILQVQATLLGMFCDKTILVGHSLESDLKALKLIHPTVVDSSVVFPHKMGPPKKRALRNLAGEYLKKIIQNDVGGHDSKEDAVAALELILWKLKEDQKTR</sequence>
<dbReference type="KEGG" id="tpal:117644907"/>
<dbReference type="GO" id="GO:0003676">
    <property type="term" value="F:nucleic acid binding"/>
    <property type="evidence" value="ECO:0007669"/>
    <property type="project" value="InterPro"/>
</dbReference>
<organism evidence="11">
    <name type="scientific">Thrips palmi</name>
    <name type="common">Melon thrips</name>
    <dbReference type="NCBI Taxonomy" id="161013"/>
    <lineage>
        <taxon>Eukaryota</taxon>
        <taxon>Metazoa</taxon>
        <taxon>Ecdysozoa</taxon>
        <taxon>Arthropoda</taxon>
        <taxon>Hexapoda</taxon>
        <taxon>Insecta</taxon>
        <taxon>Pterygota</taxon>
        <taxon>Neoptera</taxon>
        <taxon>Paraneoptera</taxon>
        <taxon>Thysanoptera</taxon>
        <taxon>Terebrantia</taxon>
        <taxon>Thripoidea</taxon>
        <taxon>Thripidae</taxon>
        <taxon>Thrips</taxon>
    </lineage>
</organism>
<dbReference type="Gene3D" id="3.30.420.10">
    <property type="entry name" value="Ribonuclease H-like superfamily/Ribonuclease H"/>
    <property type="match status" value="1"/>
</dbReference>
<evidence type="ECO:0000256" key="5">
    <source>
        <dbReference type="ARBA" id="ARBA00022839"/>
    </source>
</evidence>
<dbReference type="FunFam" id="3.30.420.10:FF:000019">
    <property type="entry name" value="RNA exonuclease NEF-sp"/>
    <property type="match status" value="1"/>
</dbReference>
<evidence type="ECO:0000256" key="4">
    <source>
        <dbReference type="ARBA" id="ARBA00022801"/>
    </source>
</evidence>
<keyword evidence="4" id="KW-0378">Hydrolase</keyword>
<feature type="compositionally biased region" description="Low complexity" evidence="8">
    <location>
        <begin position="342"/>
        <end position="394"/>
    </location>
</feature>
<evidence type="ECO:0000259" key="9">
    <source>
        <dbReference type="PROSITE" id="PS50103"/>
    </source>
</evidence>
<feature type="compositionally biased region" description="Low complexity" evidence="8">
    <location>
        <begin position="144"/>
        <end position="157"/>
    </location>
</feature>
<dbReference type="GeneID" id="117644907"/>
<feature type="compositionally biased region" description="Basic and acidic residues" evidence="8">
    <location>
        <begin position="422"/>
        <end position="450"/>
    </location>
</feature>
<dbReference type="AlphaFoldDB" id="A0A6P8ZMF4"/>
<gene>
    <name evidence="11" type="primary">LOC117644907</name>
</gene>
<dbReference type="OrthoDB" id="16516at2759"/>
<name>A0A6P8ZMF4_THRPL</name>
<evidence type="ECO:0000256" key="7">
    <source>
        <dbReference type="PROSITE-ProRule" id="PRU00723"/>
    </source>
</evidence>
<feature type="compositionally biased region" description="Basic and acidic residues" evidence="8">
    <location>
        <begin position="288"/>
        <end position="298"/>
    </location>
</feature>
<dbReference type="InterPro" id="IPR000571">
    <property type="entry name" value="Znf_CCCH"/>
</dbReference>
<feature type="domain" description="C3H1-type" evidence="9">
    <location>
        <begin position="8"/>
        <end position="35"/>
    </location>
</feature>
<dbReference type="InterPro" id="IPR013520">
    <property type="entry name" value="Ribonucl_H"/>
</dbReference>
<dbReference type="GO" id="GO:0004527">
    <property type="term" value="F:exonuclease activity"/>
    <property type="evidence" value="ECO:0007669"/>
    <property type="project" value="UniProtKB-KW"/>
</dbReference>
<feature type="region of interest" description="Disordered" evidence="8">
    <location>
        <begin position="117"/>
        <end position="190"/>
    </location>
</feature>
<dbReference type="Pfam" id="PF15870">
    <property type="entry name" value="EloA-BP1"/>
    <property type="match status" value="1"/>
</dbReference>
<feature type="region of interest" description="Disordered" evidence="8">
    <location>
        <begin position="598"/>
        <end position="625"/>
    </location>
</feature>
<comment type="similarity">
    <text evidence="2">Belongs to the REXO1/REXO3 family.</text>
</comment>
<dbReference type="InParanoid" id="A0A6P8ZMF4"/>
<dbReference type="RefSeq" id="XP_034240509.1">
    <property type="nucleotide sequence ID" value="XM_034384618.1"/>
</dbReference>
<dbReference type="InterPro" id="IPR031736">
    <property type="entry name" value="REXO1-like_dom"/>
</dbReference>
<dbReference type="Proteomes" id="UP000515158">
    <property type="component" value="Unplaced"/>
</dbReference>
<feature type="region of interest" description="Disordered" evidence="8">
    <location>
        <begin position="514"/>
        <end position="567"/>
    </location>
</feature>
<feature type="compositionally biased region" description="Low complexity" evidence="8">
    <location>
        <begin position="598"/>
        <end position="611"/>
    </location>
</feature>
<feature type="region of interest" description="Disordered" evidence="8">
    <location>
        <begin position="644"/>
        <end position="667"/>
    </location>
</feature>
<dbReference type="PANTHER" id="PTHR12801">
    <property type="entry name" value="RNA EXONUCLEASE REXO1 / RECO3 FAMILY MEMBER-RELATED"/>
    <property type="match status" value="1"/>
</dbReference>
<keyword evidence="7" id="KW-0862">Zinc</keyword>
<keyword evidence="10" id="KW-1185">Reference proteome</keyword>
<feature type="compositionally biased region" description="Low complexity" evidence="8">
    <location>
        <begin position="545"/>
        <end position="556"/>
    </location>
</feature>
<dbReference type="InterPro" id="IPR012337">
    <property type="entry name" value="RNaseH-like_sf"/>
</dbReference>
<feature type="compositionally biased region" description="Polar residues" evidence="8">
    <location>
        <begin position="612"/>
        <end position="625"/>
    </location>
</feature>
<evidence type="ECO:0000256" key="3">
    <source>
        <dbReference type="ARBA" id="ARBA00022722"/>
    </source>
</evidence>
<dbReference type="InterPro" id="IPR047021">
    <property type="entry name" value="REXO1/3/4-like"/>
</dbReference>
<feature type="compositionally biased region" description="Basic residues" evidence="8">
    <location>
        <begin position="451"/>
        <end position="461"/>
    </location>
</feature>
<reference evidence="11" key="1">
    <citation type="submission" date="2025-08" db="UniProtKB">
        <authorList>
            <consortium name="RefSeq"/>
        </authorList>
    </citation>
    <scope>IDENTIFICATION</scope>
    <source>
        <tissue evidence="11">Total insect</tissue>
    </source>
</reference>
<dbReference type="FunCoup" id="A0A6P8ZMF4">
    <property type="interactions" value="1233"/>
</dbReference>
<evidence type="ECO:0000256" key="1">
    <source>
        <dbReference type="ARBA" id="ARBA00004123"/>
    </source>
</evidence>
<dbReference type="PROSITE" id="PS50103">
    <property type="entry name" value="ZF_C3H1"/>
    <property type="match status" value="1"/>
</dbReference>
<accession>A0A6P8ZMF4</accession>
<feature type="compositionally biased region" description="Basic and acidic residues" evidence="8">
    <location>
        <begin position="395"/>
        <end position="406"/>
    </location>
</feature>
<evidence type="ECO:0000256" key="2">
    <source>
        <dbReference type="ARBA" id="ARBA00006357"/>
    </source>
</evidence>
<keyword evidence="7" id="KW-0863">Zinc-finger</keyword>
<feature type="compositionally biased region" description="Low complexity" evidence="8">
    <location>
        <begin position="644"/>
        <end position="654"/>
    </location>
</feature>
<feature type="zinc finger region" description="C3H1-type" evidence="7">
    <location>
        <begin position="8"/>
        <end position="35"/>
    </location>
</feature>
<feature type="compositionally biased region" description="Basic and acidic residues" evidence="8">
    <location>
        <begin position="462"/>
        <end position="479"/>
    </location>
</feature>
<evidence type="ECO:0000256" key="8">
    <source>
        <dbReference type="SAM" id="MobiDB-lite"/>
    </source>
</evidence>
<dbReference type="CDD" id="cd06145">
    <property type="entry name" value="REX1_like"/>
    <property type="match status" value="1"/>
</dbReference>
<dbReference type="InterPro" id="IPR034922">
    <property type="entry name" value="REX1-like_exo"/>
</dbReference>
<dbReference type="Pfam" id="PF00929">
    <property type="entry name" value="RNase_T"/>
    <property type="match status" value="1"/>
</dbReference>
<dbReference type="GO" id="GO:0005634">
    <property type="term" value="C:nucleus"/>
    <property type="evidence" value="ECO:0007669"/>
    <property type="project" value="UniProtKB-SubCell"/>
</dbReference>
<dbReference type="GO" id="GO:0008270">
    <property type="term" value="F:zinc ion binding"/>
    <property type="evidence" value="ECO:0007669"/>
    <property type="project" value="UniProtKB-KW"/>
</dbReference>
<dbReference type="PANTHER" id="PTHR12801:SF115">
    <property type="entry name" value="FI18136P1-RELATED"/>
    <property type="match status" value="1"/>
</dbReference>
<dbReference type="SUPFAM" id="SSF53098">
    <property type="entry name" value="Ribonuclease H-like"/>
    <property type="match status" value="1"/>
</dbReference>
<protein>
    <submittedName>
        <fullName evidence="11">RNA exonuclease 1 homolog</fullName>
    </submittedName>
</protein>
<keyword evidence="5 11" id="KW-0269">Exonuclease</keyword>
<evidence type="ECO:0000313" key="11">
    <source>
        <dbReference type="RefSeq" id="XP_034240509.1"/>
    </source>
</evidence>
<keyword evidence="6" id="KW-0539">Nucleus</keyword>
<dbReference type="SMART" id="SM00479">
    <property type="entry name" value="EXOIII"/>
    <property type="match status" value="1"/>
</dbReference>
<proteinExistence type="inferred from homology"/>
<evidence type="ECO:0000256" key="6">
    <source>
        <dbReference type="ARBA" id="ARBA00023242"/>
    </source>
</evidence>
<evidence type="ECO:0000313" key="10">
    <source>
        <dbReference type="Proteomes" id="UP000515158"/>
    </source>
</evidence>
<feature type="compositionally biased region" description="Basic and acidic residues" evidence="8">
    <location>
        <begin position="332"/>
        <end position="341"/>
    </location>
</feature>
<feature type="region of interest" description="Disordered" evidence="8">
    <location>
        <begin position="264"/>
        <end position="479"/>
    </location>
</feature>
<comment type="subcellular location">
    <subcellularLocation>
        <location evidence="1">Nucleus</location>
    </subcellularLocation>
</comment>
<dbReference type="InterPro" id="IPR036397">
    <property type="entry name" value="RNaseH_sf"/>
</dbReference>
<keyword evidence="3" id="KW-0540">Nuclease</keyword>
<feature type="region of interest" description="Disordered" evidence="8">
    <location>
        <begin position="55"/>
        <end position="74"/>
    </location>
</feature>
<keyword evidence="7" id="KW-0479">Metal-binding</keyword>